<reference evidence="3 4" key="1">
    <citation type="submission" date="2015-04" db="EMBL/GenBank/DDBJ databases">
        <title>Complete Genome Sequence of Brevibacterium flavum ATCC 15168.</title>
        <authorList>
            <person name="Ahn J."/>
            <person name="Park G."/>
            <person name="Jeon W."/>
            <person name="Jang Y."/>
            <person name="Jang M."/>
            <person name="Lee H."/>
            <person name="Lee H."/>
        </authorList>
    </citation>
    <scope>NUCLEOTIDE SEQUENCE [LARGE SCALE GENOMIC DNA]</scope>
    <source>
        <strain evidence="3 4">ATCC 15168</strain>
    </source>
</reference>
<dbReference type="PATRIC" id="fig|92706.3.peg.1858"/>
<proteinExistence type="predicted"/>
<dbReference type="EMBL" id="CP011309">
    <property type="protein sequence ID" value="AKF27657.1"/>
    <property type="molecule type" value="Genomic_DNA"/>
</dbReference>
<accession>A0A0F6WQP7</accession>
<keyword evidence="2" id="KW-0472">Membrane</keyword>
<feature type="compositionally biased region" description="Low complexity" evidence="1">
    <location>
        <begin position="1"/>
        <end position="25"/>
    </location>
</feature>
<organism evidence="3 4">
    <name type="scientific">[Brevibacterium] flavum</name>
    <dbReference type="NCBI Taxonomy" id="92706"/>
    <lineage>
        <taxon>Bacteria</taxon>
        <taxon>Bacillati</taxon>
        <taxon>Actinomycetota</taxon>
        <taxon>Actinomycetes</taxon>
        <taxon>Mycobacteriales</taxon>
        <taxon>Corynebacteriaceae</taxon>
        <taxon>Corynebacterium</taxon>
    </lineage>
</organism>
<keyword evidence="2" id="KW-1133">Transmembrane helix</keyword>
<dbReference type="AlphaFoldDB" id="A0A0F6WQP7"/>
<feature type="compositionally biased region" description="Polar residues" evidence="1">
    <location>
        <begin position="39"/>
        <end position="49"/>
    </location>
</feature>
<feature type="transmembrane region" description="Helical" evidence="2">
    <location>
        <begin position="127"/>
        <end position="153"/>
    </location>
</feature>
<evidence type="ECO:0000313" key="3">
    <source>
        <dbReference type="EMBL" id="AKF27657.1"/>
    </source>
</evidence>
<dbReference type="HOGENOM" id="CLU_128647_0_0_11"/>
<feature type="region of interest" description="Disordered" evidence="1">
    <location>
        <begin position="1"/>
        <end position="49"/>
    </location>
</feature>
<gene>
    <name evidence="3" type="ORF">YH66_08920</name>
</gene>
<dbReference type="Proteomes" id="UP000034037">
    <property type="component" value="Chromosome"/>
</dbReference>
<evidence type="ECO:0008006" key="5">
    <source>
        <dbReference type="Google" id="ProtNLM"/>
    </source>
</evidence>
<evidence type="ECO:0000256" key="2">
    <source>
        <dbReference type="SAM" id="Phobius"/>
    </source>
</evidence>
<dbReference type="RefSeq" id="WP_003859840.1">
    <property type="nucleotide sequence ID" value="NZ_CP011309.1"/>
</dbReference>
<name>A0A0F6WQP7_9CORY</name>
<sequence>MTTPNYPYGEPNNNGGNSNDPFNANQGEPYGAPYGESFGPSSGAQQSGYQDPYGSGYTGGFENSPLNAPKNTAAAWALGLGIASIVTLVTVFGAFLSPFLALAGVIVAIIALVKAKNFVPANRRKGFAITGLILSILTLILLAIGVKLILVVFSSSGLSECATLTDPAAQEQCIQELFA</sequence>
<keyword evidence="4" id="KW-1185">Reference proteome</keyword>
<feature type="transmembrane region" description="Helical" evidence="2">
    <location>
        <begin position="98"/>
        <end position="115"/>
    </location>
</feature>
<evidence type="ECO:0000256" key="1">
    <source>
        <dbReference type="SAM" id="MobiDB-lite"/>
    </source>
</evidence>
<evidence type="ECO:0000313" key="4">
    <source>
        <dbReference type="Proteomes" id="UP000034037"/>
    </source>
</evidence>
<keyword evidence="2" id="KW-0812">Transmembrane</keyword>
<protein>
    <recommendedName>
        <fullName evidence="5">DUF4190 domain-containing protein</fullName>
    </recommendedName>
</protein>
<feature type="transmembrane region" description="Helical" evidence="2">
    <location>
        <begin position="73"/>
        <end position="92"/>
    </location>
</feature>